<keyword evidence="2" id="KW-0255">Endonuclease</keyword>
<dbReference type="AlphaFoldDB" id="A0A918WKC2"/>
<dbReference type="PANTHER" id="PTHR12110">
    <property type="entry name" value="HYDROXYPYRUVATE ISOMERASE"/>
    <property type="match status" value="1"/>
</dbReference>
<comment type="caution">
    <text evidence="2">The sequence shown here is derived from an EMBL/GenBank/DDBJ whole genome shotgun (WGS) entry which is preliminary data.</text>
</comment>
<keyword evidence="2" id="KW-0540">Nuclease</keyword>
<evidence type="ECO:0000259" key="1">
    <source>
        <dbReference type="Pfam" id="PF01261"/>
    </source>
</evidence>
<dbReference type="Gene3D" id="3.20.20.150">
    <property type="entry name" value="Divalent-metal-dependent TIM barrel enzymes"/>
    <property type="match status" value="1"/>
</dbReference>
<evidence type="ECO:0000313" key="2">
    <source>
        <dbReference type="EMBL" id="GHC55352.1"/>
    </source>
</evidence>
<name>A0A918WKC2_9BACT</name>
<dbReference type="EMBL" id="BMXI01000009">
    <property type="protein sequence ID" value="GHC55352.1"/>
    <property type="molecule type" value="Genomic_DNA"/>
</dbReference>
<accession>A0A918WKC2</accession>
<reference evidence="2" key="1">
    <citation type="journal article" date="2014" name="Int. J. Syst. Evol. Microbiol.">
        <title>Complete genome sequence of Corynebacterium casei LMG S-19264T (=DSM 44701T), isolated from a smear-ripened cheese.</title>
        <authorList>
            <consortium name="US DOE Joint Genome Institute (JGI-PGF)"/>
            <person name="Walter F."/>
            <person name="Albersmeier A."/>
            <person name="Kalinowski J."/>
            <person name="Ruckert C."/>
        </authorList>
    </citation>
    <scope>NUCLEOTIDE SEQUENCE</scope>
    <source>
        <strain evidence="2">KCTC 12988</strain>
    </source>
</reference>
<dbReference type="PANTHER" id="PTHR12110:SF21">
    <property type="entry name" value="XYLOSE ISOMERASE-LIKE TIM BARREL DOMAIN-CONTAINING PROTEIN"/>
    <property type="match status" value="1"/>
</dbReference>
<organism evidence="2 3">
    <name type="scientific">Roseibacillus persicicus</name>
    <dbReference type="NCBI Taxonomy" id="454148"/>
    <lineage>
        <taxon>Bacteria</taxon>
        <taxon>Pseudomonadati</taxon>
        <taxon>Verrucomicrobiota</taxon>
        <taxon>Verrucomicrobiia</taxon>
        <taxon>Verrucomicrobiales</taxon>
        <taxon>Verrucomicrobiaceae</taxon>
        <taxon>Roseibacillus</taxon>
    </lineage>
</organism>
<evidence type="ECO:0000313" key="3">
    <source>
        <dbReference type="Proteomes" id="UP000644507"/>
    </source>
</evidence>
<dbReference type="InterPro" id="IPR013022">
    <property type="entry name" value="Xyl_isomerase-like_TIM-brl"/>
</dbReference>
<proteinExistence type="predicted"/>
<keyword evidence="3" id="KW-1185">Reference proteome</keyword>
<feature type="domain" description="Xylose isomerase-like TIM barrel" evidence="1">
    <location>
        <begin position="23"/>
        <end position="331"/>
    </location>
</feature>
<sequence>MPRPVTLFTGQWADLPLAELLPKVHDMGYDGVELACWGDHFEVQRALKEEGYVESIWDQLAANNLVCYSISSHLVGQAVCDLIDERHKAILSPEIWGDGDPEGVRQRAAQEMMDTAKAARKFMDAGKSYMADKARGTGNVVVNGFTGSSIWHALYAFPPTDQAFLEKGYQDFGKRWTPILDVFEAEDVYFALEVHPTEIAFDIASAARALSSLNNHKRFGFNYDPSHLGYQGVDYVRFIREFPDRIFHVHMKDAWWGHGDGTVGVFGGHTDFTNPGRYWDFRSVGRGDTDFEEIIVALNDIGYSGPLSVEWEDGRMERFHGATESCQYVRSVDFPRNEGGMFDSAFDNDNQ</sequence>
<reference evidence="2" key="2">
    <citation type="submission" date="2020-09" db="EMBL/GenBank/DDBJ databases">
        <authorList>
            <person name="Sun Q."/>
            <person name="Kim S."/>
        </authorList>
    </citation>
    <scope>NUCLEOTIDE SEQUENCE</scope>
    <source>
        <strain evidence="2">KCTC 12988</strain>
    </source>
</reference>
<dbReference type="InterPro" id="IPR036237">
    <property type="entry name" value="Xyl_isomerase-like_sf"/>
</dbReference>
<keyword evidence="2" id="KW-0378">Hydrolase</keyword>
<dbReference type="RefSeq" id="WP_189570047.1">
    <property type="nucleotide sequence ID" value="NZ_BMXI01000009.1"/>
</dbReference>
<dbReference type="InterPro" id="IPR050312">
    <property type="entry name" value="IolE/XylAMocC-like"/>
</dbReference>
<dbReference type="SUPFAM" id="SSF51658">
    <property type="entry name" value="Xylose isomerase-like"/>
    <property type="match status" value="1"/>
</dbReference>
<gene>
    <name evidence="2" type="ORF">GCM10007100_22380</name>
</gene>
<dbReference type="Proteomes" id="UP000644507">
    <property type="component" value="Unassembled WGS sequence"/>
</dbReference>
<protein>
    <submittedName>
        <fullName evidence="2">AP endonuclease</fullName>
    </submittedName>
</protein>
<dbReference type="Pfam" id="PF01261">
    <property type="entry name" value="AP_endonuc_2"/>
    <property type="match status" value="1"/>
</dbReference>
<dbReference type="GO" id="GO:0004519">
    <property type="term" value="F:endonuclease activity"/>
    <property type="evidence" value="ECO:0007669"/>
    <property type="project" value="UniProtKB-KW"/>
</dbReference>